<gene>
    <name evidence="1" type="ORF">SAMN05216377_11219</name>
</gene>
<accession>A0A1G7UDT9</accession>
<name>A0A1G7UDT9_PSEOR</name>
<evidence type="ECO:0000313" key="2">
    <source>
        <dbReference type="Proteomes" id="UP000198967"/>
    </source>
</evidence>
<sequence length="449" mass="49917">MKITATSSDSSTAAGAVEEFVNEMDAVRELMHSSLQLVPQLDNMDAAFEIALGQALPQTSTSDRRAAIEKWQNALDELQALLPLEGEGVDAEQGDGGGPDHGREIEILNRVTREVGNLLNKPTAIAIVISAWRESVERPLRTPLLLSALLTTAVSGFEVLISRLARSFYALKPEALRAGGATYTLADIEGFATIDEFREFCADRSVDSLMFGGLDEWVKWFEKNLNISWNDFAREPDDLREVFQRRHLVVHNGGVVNRQYLLKTSASDAPALGVRLFVGPDYVTRALDLLTLAGVLLGIRLLRKLDKSNDLTGRPADDLAYKLSYRFLLRGRYSTVEQLVATEHALCTDQSLAAIMQVNGWVARKELYGLPAIKEEVQAWQTLAMAKRFRLAQDALLDKNEDALRLGLELRASGEMSTEDWMTWPMLRGVREYEAELNMQSDSDTGVDQ</sequence>
<reference evidence="1 2" key="1">
    <citation type="submission" date="2016-10" db="EMBL/GenBank/DDBJ databases">
        <authorList>
            <person name="de Groot N.N."/>
        </authorList>
    </citation>
    <scope>NUCLEOTIDE SEQUENCE [LARGE SCALE GENOMIC DNA]</scope>
    <source>
        <strain evidence="1 2">CGMCC 4.3143</strain>
    </source>
</reference>
<dbReference type="STRING" id="366584.SAMN05216377_11219"/>
<evidence type="ECO:0000313" key="1">
    <source>
        <dbReference type="EMBL" id="SDG45742.1"/>
    </source>
</evidence>
<organism evidence="1 2">
    <name type="scientific">Pseudonocardia oroxyli</name>
    <dbReference type="NCBI Taxonomy" id="366584"/>
    <lineage>
        <taxon>Bacteria</taxon>
        <taxon>Bacillati</taxon>
        <taxon>Actinomycetota</taxon>
        <taxon>Actinomycetes</taxon>
        <taxon>Pseudonocardiales</taxon>
        <taxon>Pseudonocardiaceae</taxon>
        <taxon>Pseudonocardia</taxon>
    </lineage>
</organism>
<dbReference type="OrthoDB" id="5138255at2"/>
<protein>
    <submittedName>
        <fullName evidence="1">Uncharacterized protein</fullName>
    </submittedName>
</protein>
<proteinExistence type="predicted"/>
<dbReference type="AlphaFoldDB" id="A0A1G7UDT9"/>
<keyword evidence="2" id="KW-1185">Reference proteome</keyword>
<dbReference type="EMBL" id="FNBE01000012">
    <property type="protein sequence ID" value="SDG45742.1"/>
    <property type="molecule type" value="Genomic_DNA"/>
</dbReference>
<dbReference type="Proteomes" id="UP000198967">
    <property type="component" value="Unassembled WGS sequence"/>
</dbReference>
<dbReference type="RefSeq" id="WP_143030107.1">
    <property type="nucleotide sequence ID" value="NZ_FNBE01000012.1"/>
</dbReference>